<feature type="transmembrane region" description="Helical" evidence="8">
    <location>
        <begin position="763"/>
        <end position="782"/>
    </location>
</feature>
<feature type="transmembrane region" description="Helical" evidence="8">
    <location>
        <begin position="825"/>
        <end position="842"/>
    </location>
</feature>
<dbReference type="GO" id="GO:0006874">
    <property type="term" value="P:intracellular calcium ion homeostasis"/>
    <property type="evidence" value="ECO:0007669"/>
    <property type="project" value="TreeGrafter"/>
</dbReference>
<keyword evidence="6 8" id="KW-0472">Membrane</keyword>
<evidence type="ECO:0000256" key="7">
    <source>
        <dbReference type="SAM" id="MobiDB-lite"/>
    </source>
</evidence>
<keyword evidence="3" id="KW-0813">Transport</keyword>
<feature type="transmembrane region" description="Helical" evidence="8">
    <location>
        <begin position="43"/>
        <end position="62"/>
    </location>
</feature>
<comment type="similarity">
    <text evidence="2">Belongs to the Ca(2+):cation antiporter (CaCA) (TC 2.A.19) family.</text>
</comment>
<sequence>MVNLLVRGVLASPLGHGSRSLDGSNPHKMSRARRRSDRLRYRPFYATVLIFTLLAVYCLFVRGPVPARDAASVQGLPLQRRAGEDCRLVHDAADKCDYVRRNCGDDEAGLIQYLEFYYCDLSNAKPVAFTVLVVWLGMLFTTIGIAASDFFSINLSTIATILGLSESLAGVTFLAFGNGSPDVFSTFAAMSSNSGSMAVGELIGAAGFITAVVAGSMALVREFKVMKATFLRDILFFLVAVSFTMVFLADGDIYLWECLSMVIFYAFYVVFVVVWHTYEKRKDLREAKEIASRSHFFLSDDVRGNDELEPYRDFPDEEDNRQQERRPQMPPVHASVDIGVLERGPRIGLEGTDNDEDYDRAQHIAAEMTSSMRVNRPRGGRSNTTIAPIRPSLIGALEFRSVLASLQQEGNMRMRPLHYRSHSHDGLGPMPSSPGQVYSATRVDYQAHDVAAEALRAARSRALSYGNVPLSLDSDLAQGQSPPDRSRATSMSTHTVDGMLAPPPLDQSRGASPSAPAPRGNPPGSPGPAQLRLQIPSPMGSQLSSPATSPFPRYTESPLVMTPHPDPAPMPRLDLPSPGLDERSAFIRLHTPDEVKPVSWWPYRYLPAPHVLRNTLFPTMIDWKGKDIMGKIISVLSVPSVLLLVVTLPVVENETMDDDDGADITEQPASGNRDSVAPAISFEPHEPIEHETEWQRYRRSRGTMSSNTSLPTLIDVDEPSSQQPSPTGFVPIVVPTPEHARKPASDVQPESTCPDDTEGWNRWLLIIQVFTGPLFCVTIIWANILEDLDQPGKVLIRAMMGSLIVSLVLLGALLTLTTAERRPKYHFLFCFLGFCIAVAWISTIAGEVVGVLKAFGVILNISEAILGLTVFAVGNSVGDLVADITVARLGYSVMALSACFGGPLLNILLGIGLGGAYQIIQTANKKHRKHDELPIKYKPYHIHVSGTLMVSAITLLITLAALLVLIPYNKWVMSRKIGIFLIALWSLGTIANLIVEVTGAWQSVS</sequence>
<feature type="compositionally biased region" description="Polar residues" evidence="7">
    <location>
        <begin position="539"/>
        <end position="548"/>
    </location>
</feature>
<feature type="region of interest" description="Disordered" evidence="7">
    <location>
        <begin position="655"/>
        <end position="734"/>
    </location>
</feature>
<dbReference type="PANTHER" id="PTHR12266:SF0">
    <property type="entry name" value="MITOCHONDRIAL SODIUM_CALCIUM EXCHANGER PROTEIN"/>
    <property type="match status" value="1"/>
</dbReference>
<evidence type="ECO:0000259" key="9">
    <source>
        <dbReference type="Pfam" id="PF01699"/>
    </source>
</evidence>
<dbReference type="Gene3D" id="1.20.1420.30">
    <property type="entry name" value="NCX, central ion-binding region"/>
    <property type="match status" value="2"/>
</dbReference>
<name>A0A136JE37_9PEZI</name>
<feature type="transmembrane region" description="Helical" evidence="8">
    <location>
        <begin position="127"/>
        <end position="146"/>
    </location>
</feature>
<feature type="compositionally biased region" description="Polar residues" evidence="7">
    <location>
        <begin position="702"/>
        <end position="711"/>
    </location>
</feature>
<feature type="transmembrane region" description="Helical" evidence="8">
    <location>
        <begin position="254"/>
        <end position="278"/>
    </location>
</feature>
<dbReference type="InterPro" id="IPR004837">
    <property type="entry name" value="NaCa_Exmemb"/>
</dbReference>
<keyword evidence="11" id="KW-1185">Reference proteome</keyword>
<feature type="region of interest" description="Disordered" evidence="7">
    <location>
        <begin position="471"/>
        <end position="567"/>
    </location>
</feature>
<keyword evidence="4 8" id="KW-0812">Transmembrane</keyword>
<evidence type="ECO:0000256" key="5">
    <source>
        <dbReference type="ARBA" id="ARBA00022989"/>
    </source>
</evidence>
<evidence type="ECO:0000313" key="11">
    <source>
        <dbReference type="Proteomes" id="UP000070501"/>
    </source>
</evidence>
<feature type="transmembrane region" description="Helical" evidence="8">
    <location>
        <begin position="197"/>
        <end position="218"/>
    </location>
</feature>
<dbReference type="AlphaFoldDB" id="A0A136JE37"/>
<reference evidence="11" key="1">
    <citation type="submission" date="2016-02" db="EMBL/GenBank/DDBJ databases">
        <title>Draft genome sequence of Microdochium bolleyi, a fungal endophyte of beachgrass.</title>
        <authorList>
            <consortium name="DOE Joint Genome Institute"/>
            <person name="David A.S."/>
            <person name="May G."/>
            <person name="Haridas S."/>
            <person name="Lim J."/>
            <person name="Wang M."/>
            <person name="Labutti K."/>
            <person name="Lipzen A."/>
            <person name="Barry K."/>
            <person name="Grigoriev I.V."/>
        </authorList>
    </citation>
    <scope>NUCLEOTIDE SEQUENCE [LARGE SCALE GENOMIC DNA]</scope>
    <source>
        <strain evidence="11">J235TASD1</strain>
    </source>
</reference>
<organism evidence="10 11">
    <name type="scientific">Microdochium bolleyi</name>
    <dbReference type="NCBI Taxonomy" id="196109"/>
    <lineage>
        <taxon>Eukaryota</taxon>
        <taxon>Fungi</taxon>
        <taxon>Dikarya</taxon>
        <taxon>Ascomycota</taxon>
        <taxon>Pezizomycotina</taxon>
        <taxon>Sordariomycetes</taxon>
        <taxon>Xylariomycetidae</taxon>
        <taxon>Xylariales</taxon>
        <taxon>Microdochiaceae</taxon>
        <taxon>Microdochium</taxon>
    </lineage>
</organism>
<feature type="transmembrane region" description="Helical" evidence="8">
    <location>
        <begin position="158"/>
        <end position="177"/>
    </location>
</feature>
<feature type="compositionally biased region" description="Basic and acidic residues" evidence="7">
    <location>
        <begin position="309"/>
        <end position="327"/>
    </location>
</feature>
<evidence type="ECO:0000256" key="3">
    <source>
        <dbReference type="ARBA" id="ARBA00022448"/>
    </source>
</evidence>
<feature type="region of interest" description="Disordered" evidence="7">
    <location>
        <begin position="309"/>
        <end position="335"/>
    </location>
</feature>
<dbReference type="EMBL" id="KQ964246">
    <property type="protein sequence ID" value="KXJ95433.1"/>
    <property type="molecule type" value="Genomic_DNA"/>
</dbReference>
<feature type="transmembrane region" description="Helical" evidence="8">
    <location>
        <begin position="854"/>
        <end position="873"/>
    </location>
</feature>
<dbReference type="InterPro" id="IPR051359">
    <property type="entry name" value="CaCA_antiporter"/>
</dbReference>
<dbReference type="Proteomes" id="UP000070501">
    <property type="component" value="Unassembled WGS sequence"/>
</dbReference>
<feature type="transmembrane region" description="Helical" evidence="8">
    <location>
        <begin position="893"/>
        <end position="920"/>
    </location>
</feature>
<evidence type="ECO:0000256" key="2">
    <source>
        <dbReference type="ARBA" id="ARBA00008170"/>
    </source>
</evidence>
<dbReference type="OrthoDB" id="407410at2759"/>
<proteinExistence type="inferred from homology"/>
<keyword evidence="5 8" id="KW-1133">Transmembrane helix</keyword>
<evidence type="ECO:0000256" key="1">
    <source>
        <dbReference type="ARBA" id="ARBA00004141"/>
    </source>
</evidence>
<evidence type="ECO:0000313" key="10">
    <source>
        <dbReference type="EMBL" id="KXJ95433.1"/>
    </source>
</evidence>
<dbReference type="InParanoid" id="A0A136JE37"/>
<accession>A0A136JE37</accession>
<dbReference type="GO" id="GO:0016020">
    <property type="term" value="C:membrane"/>
    <property type="evidence" value="ECO:0007669"/>
    <property type="project" value="UniProtKB-SubCell"/>
</dbReference>
<dbReference type="GO" id="GO:0008324">
    <property type="term" value="F:monoatomic cation transmembrane transporter activity"/>
    <property type="evidence" value="ECO:0007669"/>
    <property type="project" value="TreeGrafter"/>
</dbReference>
<feature type="compositionally biased region" description="Pro residues" evidence="7">
    <location>
        <begin position="515"/>
        <end position="526"/>
    </location>
</feature>
<feature type="domain" description="Sodium/calcium exchanger membrane region" evidence="9">
    <location>
        <begin position="134"/>
        <end position="273"/>
    </location>
</feature>
<feature type="transmembrane region" description="Helical" evidence="8">
    <location>
        <begin position="977"/>
        <end position="995"/>
    </location>
</feature>
<dbReference type="PANTHER" id="PTHR12266">
    <property type="entry name" value="NA+/CA2+ K+ INDEPENDENT EXCHANGER"/>
    <property type="match status" value="1"/>
</dbReference>
<evidence type="ECO:0000256" key="6">
    <source>
        <dbReference type="ARBA" id="ARBA00023136"/>
    </source>
</evidence>
<comment type="subcellular location">
    <subcellularLocation>
        <location evidence="1">Membrane</location>
        <topology evidence="1">Multi-pass membrane protein</topology>
    </subcellularLocation>
</comment>
<dbReference type="FunCoup" id="A0A136JE37">
    <property type="interactions" value="202"/>
</dbReference>
<dbReference type="STRING" id="196109.A0A136JE37"/>
<feature type="compositionally biased region" description="Basic and acidic residues" evidence="7">
    <location>
        <begin position="683"/>
        <end position="696"/>
    </location>
</feature>
<dbReference type="Pfam" id="PF01699">
    <property type="entry name" value="Na_Ca_ex"/>
    <property type="match status" value="2"/>
</dbReference>
<feature type="transmembrane region" description="Helical" evidence="8">
    <location>
        <begin position="230"/>
        <end position="248"/>
    </location>
</feature>
<gene>
    <name evidence="10" type="ORF">Micbo1qcDRAFT_157364</name>
</gene>
<dbReference type="InterPro" id="IPR044880">
    <property type="entry name" value="NCX_ion-bd_dom_sf"/>
</dbReference>
<protein>
    <submittedName>
        <fullName evidence="10">Sodium/calcium exchanger protein-domain-containing protein</fullName>
    </submittedName>
</protein>
<feature type="transmembrane region" description="Helical" evidence="8">
    <location>
        <begin position="794"/>
        <end position="819"/>
    </location>
</feature>
<feature type="compositionally biased region" description="Polar residues" evidence="7">
    <location>
        <begin position="477"/>
        <end position="495"/>
    </location>
</feature>
<evidence type="ECO:0000256" key="4">
    <source>
        <dbReference type="ARBA" id="ARBA00022692"/>
    </source>
</evidence>
<feature type="transmembrane region" description="Helical" evidence="8">
    <location>
        <begin position="940"/>
        <end position="965"/>
    </location>
</feature>
<evidence type="ECO:0000256" key="8">
    <source>
        <dbReference type="SAM" id="Phobius"/>
    </source>
</evidence>
<feature type="domain" description="Sodium/calcium exchanger membrane region" evidence="9">
    <location>
        <begin position="831"/>
        <end position="987"/>
    </location>
</feature>